<dbReference type="Gene3D" id="3.30.1050.10">
    <property type="entry name" value="SCP2 sterol-binding domain"/>
    <property type="match status" value="1"/>
</dbReference>
<protein>
    <submittedName>
        <fullName evidence="2">SCP-2 sterol transfer family protein</fullName>
    </submittedName>
</protein>
<dbReference type="Pfam" id="PF02036">
    <property type="entry name" value="SCP2"/>
    <property type="match status" value="1"/>
</dbReference>
<evidence type="ECO:0000259" key="1">
    <source>
        <dbReference type="Pfam" id="PF02036"/>
    </source>
</evidence>
<evidence type="ECO:0000313" key="2">
    <source>
        <dbReference type="EMBL" id="RZS37785.1"/>
    </source>
</evidence>
<organism evidence="2 3">
    <name type="scientific">Herbihabitans rhizosphaerae</name>
    <dbReference type="NCBI Taxonomy" id="1872711"/>
    <lineage>
        <taxon>Bacteria</taxon>
        <taxon>Bacillati</taxon>
        <taxon>Actinomycetota</taxon>
        <taxon>Actinomycetes</taxon>
        <taxon>Pseudonocardiales</taxon>
        <taxon>Pseudonocardiaceae</taxon>
        <taxon>Herbihabitans</taxon>
    </lineage>
</organism>
<name>A0A4Q7KML1_9PSEU</name>
<comment type="caution">
    <text evidence="2">The sequence shown here is derived from an EMBL/GenBank/DDBJ whole genome shotgun (WGS) entry which is preliminary data.</text>
</comment>
<feature type="domain" description="SCP2" evidence="1">
    <location>
        <begin position="129"/>
        <end position="179"/>
    </location>
</feature>
<evidence type="ECO:0000313" key="3">
    <source>
        <dbReference type="Proteomes" id="UP000294257"/>
    </source>
</evidence>
<keyword evidence="3" id="KW-1185">Reference proteome</keyword>
<accession>A0A4Q7KML1</accession>
<gene>
    <name evidence="2" type="ORF">EV193_105344</name>
</gene>
<dbReference type="Proteomes" id="UP000294257">
    <property type="component" value="Unassembled WGS sequence"/>
</dbReference>
<dbReference type="InterPro" id="IPR036527">
    <property type="entry name" value="SCP2_sterol-bd_dom_sf"/>
</dbReference>
<dbReference type="SUPFAM" id="SSF55718">
    <property type="entry name" value="SCP-like"/>
    <property type="match status" value="1"/>
</dbReference>
<reference evidence="2 3" key="1">
    <citation type="submission" date="2019-02" db="EMBL/GenBank/DDBJ databases">
        <title>Genomic Encyclopedia of Type Strains, Phase IV (KMG-IV): sequencing the most valuable type-strain genomes for metagenomic binning, comparative biology and taxonomic classification.</title>
        <authorList>
            <person name="Goeker M."/>
        </authorList>
    </citation>
    <scope>NUCLEOTIDE SEQUENCE [LARGE SCALE GENOMIC DNA]</scope>
    <source>
        <strain evidence="2 3">DSM 101727</strain>
    </source>
</reference>
<dbReference type="EMBL" id="SGWQ01000005">
    <property type="protein sequence ID" value="RZS37785.1"/>
    <property type="molecule type" value="Genomic_DNA"/>
</dbReference>
<proteinExistence type="predicted"/>
<dbReference type="AlphaFoldDB" id="A0A4Q7KML1"/>
<dbReference type="InterPro" id="IPR003033">
    <property type="entry name" value="SCP2_sterol-bd_dom"/>
</dbReference>
<sequence length="183" mass="20518">MPELDAFARRIDFSKLSTKQFVQLLDALDMLGKTGAGFELSTMRTETFVWIISQASTEQLDALMAKPNLRHVVFSEIFRRMSDHVRPESGTNEQVVVHWRFSGGTGDDGFDRFQTVIDKGSCKSTMIQDLDPRATLTLTPVDFLKVATGNVNATLLFVKGRVKVRGDIPFAAKFADYFDLPHP</sequence>